<dbReference type="Gene3D" id="3.40.50.200">
    <property type="entry name" value="Peptidase S8/S53 domain"/>
    <property type="match status" value="1"/>
</dbReference>
<gene>
    <name evidence="7" type="ORF">X970_09865</name>
</gene>
<protein>
    <submittedName>
        <fullName evidence="7">Thermitase</fullName>
    </submittedName>
</protein>
<dbReference type="PANTHER" id="PTHR43806">
    <property type="entry name" value="PEPTIDASE S8"/>
    <property type="match status" value="1"/>
</dbReference>
<evidence type="ECO:0000256" key="2">
    <source>
        <dbReference type="ARBA" id="ARBA00022670"/>
    </source>
</evidence>
<feature type="active site" description="Charge relay system" evidence="5">
    <location>
        <position position="368"/>
    </location>
</feature>
<feature type="domain" description="Peptidase S8/S53" evidence="6">
    <location>
        <begin position="161"/>
        <end position="412"/>
    </location>
</feature>
<organism evidence="7 8">
    <name type="scientific">Pseudomonas monteilii SB3101</name>
    <dbReference type="NCBI Taxonomy" id="1435058"/>
    <lineage>
        <taxon>Bacteria</taxon>
        <taxon>Pseudomonadati</taxon>
        <taxon>Pseudomonadota</taxon>
        <taxon>Gammaproteobacteria</taxon>
        <taxon>Pseudomonadales</taxon>
        <taxon>Pseudomonadaceae</taxon>
        <taxon>Pseudomonas</taxon>
    </lineage>
</organism>
<dbReference type="Gene3D" id="2.40.10.10">
    <property type="entry name" value="Trypsin-like serine proteases"/>
    <property type="match status" value="2"/>
</dbReference>
<keyword evidence="2 5" id="KW-0645">Protease</keyword>
<evidence type="ECO:0000313" key="7">
    <source>
        <dbReference type="EMBL" id="AHC87704.1"/>
    </source>
</evidence>
<dbReference type="KEGG" id="pmot:X970_09865"/>
<dbReference type="PRINTS" id="PR00723">
    <property type="entry name" value="SUBTILISIN"/>
</dbReference>
<dbReference type="InterPro" id="IPR000209">
    <property type="entry name" value="Peptidase_S8/S53_dom"/>
</dbReference>
<evidence type="ECO:0000259" key="6">
    <source>
        <dbReference type="Pfam" id="PF00082"/>
    </source>
</evidence>
<dbReference type="InterPro" id="IPR015500">
    <property type="entry name" value="Peptidase_S8_subtilisin-rel"/>
</dbReference>
<dbReference type="GO" id="GO:0006508">
    <property type="term" value="P:proteolysis"/>
    <property type="evidence" value="ECO:0007669"/>
    <property type="project" value="UniProtKB-KW"/>
</dbReference>
<dbReference type="EMBL" id="CP006979">
    <property type="protein sequence ID" value="AHC87704.1"/>
    <property type="molecule type" value="Genomic_DNA"/>
</dbReference>
<accession>V9UWX4</accession>
<dbReference type="RefSeq" id="WP_024086895.1">
    <property type="nucleotide sequence ID" value="NC_023076.1"/>
</dbReference>
<dbReference type="Pfam" id="PF13365">
    <property type="entry name" value="Trypsin_2"/>
    <property type="match status" value="1"/>
</dbReference>
<dbReference type="PATRIC" id="fig|1435058.3.peg.1938"/>
<keyword evidence="4 5" id="KW-0720">Serine protease</keyword>
<evidence type="ECO:0000313" key="8">
    <source>
        <dbReference type="Proteomes" id="UP000018660"/>
    </source>
</evidence>
<dbReference type="GO" id="GO:0004252">
    <property type="term" value="F:serine-type endopeptidase activity"/>
    <property type="evidence" value="ECO:0007669"/>
    <property type="project" value="UniProtKB-UniRule"/>
</dbReference>
<sequence>MDYLAILRKLVNQAQTVAATTDGFPPDELRFVLEYKKPPDIAIERGRIAALLGSTNLSLQPLDTLLKSFLVLHCLGVERTLPSRELFSMGYALTNALDLLSAEPDLGTGFYTEPVEPGEEAATEALEWLEATCIVKKAPPPDRRWALKSAGVVDAWALSRGAGIIIAQADTGITEHAQLGDEMLDKTRAYDFIDNDPNPTDPLSPKMGNPGHGTATASVLAGRDTAQMCGAAPSAKIAPIRCIENVKIFNAAPVAKAIAHATQVGCHVISMSLGGVPSRVLHAAVREAVSANLIVIAAAGNCARIVVWPARYDEVIAVGGSNVEDGTWIGSCRGEAVDITAPAELVWRAQRHTSSEPTDVVAPGQGTSFATAITAGAAALWLAHHGRDKVIDYATQQGVTVQQLFKAALLATSRQPAVWDAENYGRGLVAADELLKLALSDIPVVNVESLGGPERDVQTLLNQEYGCAVIDPALRLAKYETEIATIALAQARATGVASGLNTESKWFSTRPSTELNEYIQQSTDPRLRRFAEVPGKTSLARLPSTGPLSFQDRRISLALPTKALGLESAQGFSSERARDYLRGAGKHEQLDRFTRLLDARSGITRETREKLVETVEQDLDGYVKGRNAGSTTTVGLEALVRMTGRPTLRVRNNDVDSDHPEAAAWSDTLYLMRNDQSLQDRLCRIGRIDVGGIHVGTGFLIGDGVLLTNRHVLQAFAAPIPQRNNPKDWIMFSNDVTIDFADEPSSLTTATRFRITEVIGAGAQQIPDNMADFSCLDAALLQVESSNAQRSLPTPMTLVKDPSKADVNSQVFLAGYPGRPGELPRTATGAIDAQIATRLNELFGADYGTKYLSPGLIMRGVGTLPRDTERSVLTHDATTLGGCSGSPLINFNSPQGVVGLHFGGSWLRENYAHGIGAVAASENPISRAKLNWV</sequence>
<keyword evidence="3 5" id="KW-0378">Hydrolase</keyword>
<dbReference type="InterPro" id="IPR043504">
    <property type="entry name" value="Peptidase_S1_PA_chymotrypsin"/>
</dbReference>
<evidence type="ECO:0000256" key="3">
    <source>
        <dbReference type="ARBA" id="ARBA00022801"/>
    </source>
</evidence>
<comment type="similarity">
    <text evidence="1 5">Belongs to the peptidase S8 family.</text>
</comment>
<evidence type="ECO:0000256" key="5">
    <source>
        <dbReference type="PROSITE-ProRule" id="PRU01240"/>
    </source>
</evidence>
<dbReference type="Pfam" id="PF00082">
    <property type="entry name" value="Peptidase_S8"/>
    <property type="match status" value="1"/>
</dbReference>
<feature type="active site" description="Charge relay system" evidence="5">
    <location>
        <position position="170"/>
    </location>
</feature>
<dbReference type="AlphaFoldDB" id="V9UWX4"/>
<dbReference type="InterPro" id="IPR050131">
    <property type="entry name" value="Peptidase_S8_subtilisin-like"/>
</dbReference>
<reference evidence="7 8" key="1">
    <citation type="submission" date="2013-12" db="EMBL/GenBank/DDBJ databases">
        <title>Complete Genomes of Pseudomonas monteilii SB3078 and SB3101, two Benzene, Toluene and Ethylbenzene Degrading Bacteria used for Bioaugmentation.</title>
        <authorList>
            <person name="Dueholm M.S."/>
            <person name="Albertsen M."/>
            <person name="D'Imperio S."/>
            <person name="Tale V.P."/>
            <person name="Lewis D."/>
            <person name="Nilsen P.H."/>
            <person name="Nielsen J.L."/>
        </authorList>
    </citation>
    <scope>NUCLEOTIDE SEQUENCE [LARGE SCALE GENOMIC DNA]</scope>
    <source>
        <strain evidence="7 8">SB3101</strain>
    </source>
</reference>
<evidence type="ECO:0000256" key="1">
    <source>
        <dbReference type="ARBA" id="ARBA00011073"/>
    </source>
</evidence>
<name>V9UWX4_9PSED</name>
<dbReference type="Proteomes" id="UP000018660">
    <property type="component" value="Chromosome"/>
</dbReference>
<dbReference type="SUPFAM" id="SSF50494">
    <property type="entry name" value="Trypsin-like serine proteases"/>
    <property type="match status" value="1"/>
</dbReference>
<dbReference type="PANTHER" id="PTHR43806:SF11">
    <property type="entry name" value="CEREVISIN-RELATED"/>
    <property type="match status" value="1"/>
</dbReference>
<dbReference type="SUPFAM" id="SSF52743">
    <property type="entry name" value="Subtilisin-like"/>
    <property type="match status" value="1"/>
</dbReference>
<dbReference type="InterPro" id="IPR009003">
    <property type="entry name" value="Peptidase_S1_PA"/>
</dbReference>
<dbReference type="InterPro" id="IPR036852">
    <property type="entry name" value="Peptidase_S8/S53_dom_sf"/>
</dbReference>
<feature type="active site" description="Charge relay system" evidence="5">
    <location>
        <position position="212"/>
    </location>
</feature>
<dbReference type="PROSITE" id="PS51892">
    <property type="entry name" value="SUBTILASE"/>
    <property type="match status" value="1"/>
</dbReference>
<proteinExistence type="inferred from homology"/>
<dbReference type="HOGENOM" id="CLU_316619_0_0_6"/>
<evidence type="ECO:0000256" key="4">
    <source>
        <dbReference type="ARBA" id="ARBA00022825"/>
    </source>
</evidence>